<dbReference type="GO" id="GO:0046872">
    <property type="term" value="F:metal ion binding"/>
    <property type="evidence" value="ECO:0007669"/>
    <property type="project" value="UniProtKB-KW"/>
</dbReference>
<dbReference type="InterPro" id="IPR052168">
    <property type="entry name" value="Cytochrome_b561_oxidase"/>
</dbReference>
<feature type="domain" description="Cytochrome b561 bacterial/Ni-hydrogenase" evidence="14">
    <location>
        <begin position="9"/>
        <end position="187"/>
    </location>
</feature>
<accession>A0A1I4JWN9</accession>
<keyword evidence="3" id="KW-0813">Transport</keyword>
<evidence type="ECO:0000256" key="1">
    <source>
        <dbReference type="ARBA" id="ARBA00001970"/>
    </source>
</evidence>
<evidence type="ECO:0000256" key="4">
    <source>
        <dbReference type="ARBA" id="ARBA00022475"/>
    </source>
</evidence>
<gene>
    <name evidence="15" type="ORF">SAMN05192568_100915</name>
</gene>
<evidence type="ECO:0000256" key="5">
    <source>
        <dbReference type="ARBA" id="ARBA00022617"/>
    </source>
</evidence>
<dbReference type="PANTHER" id="PTHR30529">
    <property type="entry name" value="CYTOCHROME B561"/>
    <property type="match status" value="1"/>
</dbReference>
<evidence type="ECO:0000256" key="13">
    <source>
        <dbReference type="SAM" id="Phobius"/>
    </source>
</evidence>
<feature type="transmembrane region" description="Helical" evidence="13">
    <location>
        <begin position="90"/>
        <end position="112"/>
    </location>
</feature>
<reference evidence="16" key="1">
    <citation type="submission" date="2016-10" db="EMBL/GenBank/DDBJ databases">
        <authorList>
            <person name="Varghese N."/>
            <person name="Submissions S."/>
        </authorList>
    </citation>
    <scope>NUCLEOTIDE SEQUENCE [LARGE SCALE GENOMIC DNA]</scope>
    <source>
        <strain evidence="16">BL36</strain>
    </source>
</reference>
<evidence type="ECO:0000256" key="6">
    <source>
        <dbReference type="ARBA" id="ARBA00022692"/>
    </source>
</evidence>
<dbReference type="SUPFAM" id="SSF81342">
    <property type="entry name" value="Transmembrane di-heme cytochromes"/>
    <property type="match status" value="1"/>
</dbReference>
<evidence type="ECO:0000256" key="10">
    <source>
        <dbReference type="ARBA" id="ARBA00023004"/>
    </source>
</evidence>
<keyword evidence="7" id="KW-0479">Metal-binding</keyword>
<keyword evidence="10" id="KW-0408">Iron</keyword>
<feature type="transmembrane region" description="Helical" evidence="13">
    <location>
        <begin position="154"/>
        <end position="175"/>
    </location>
</feature>
<protein>
    <submittedName>
        <fullName evidence="15">Cytochrome b561</fullName>
    </submittedName>
</protein>
<evidence type="ECO:0000313" key="16">
    <source>
        <dbReference type="Proteomes" id="UP000199048"/>
    </source>
</evidence>
<evidence type="ECO:0000313" key="15">
    <source>
        <dbReference type="EMBL" id="SFL70960.1"/>
    </source>
</evidence>
<proteinExistence type="inferred from homology"/>
<keyword evidence="9 13" id="KW-1133">Transmembrane helix</keyword>
<name>A0A1I4JWN9_9HYPH</name>
<evidence type="ECO:0000256" key="2">
    <source>
        <dbReference type="ARBA" id="ARBA00004651"/>
    </source>
</evidence>
<dbReference type="GO" id="GO:0020037">
    <property type="term" value="F:heme binding"/>
    <property type="evidence" value="ECO:0007669"/>
    <property type="project" value="TreeGrafter"/>
</dbReference>
<dbReference type="OrthoDB" id="1247465at2"/>
<evidence type="ECO:0000256" key="11">
    <source>
        <dbReference type="ARBA" id="ARBA00023136"/>
    </source>
</evidence>
<keyword evidence="8" id="KW-0249">Electron transport</keyword>
<organism evidence="15 16">
    <name type="scientific">Methylobacterium pseudosasicola</name>
    <dbReference type="NCBI Taxonomy" id="582667"/>
    <lineage>
        <taxon>Bacteria</taxon>
        <taxon>Pseudomonadati</taxon>
        <taxon>Pseudomonadota</taxon>
        <taxon>Alphaproteobacteria</taxon>
        <taxon>Hyphomicrobiales</taxon>
        <taxon>Methylobacteriaceae</taxon>
        <taxon>Methylobacterium</taxon>
    </lineage>
</organism>
<comment type="cofactor">
    <cofactor evidence="1">
        <name>heme b</name>
        <dbReference type="ChEBI" id="CHEBI:60344"/>
    </cofactor>
</comment>
<dbReference type="Proteomes" id="UP000199048">
    <property type="component" value="Unassembled WGS sequence"/>
</dbReference>
<keyword evidence="16" id="KW-1185">Reference proteome</keyword>
<feature type="transmembrane region" description="Helical" evidence="13">
    <location>
        <begin position="51"/>
        <end position="69"/>
    </location>
</feature>
<dbReference type="GO" id="GO:0005886">
    <property type="term" value="C:plasma membrane"/>
    <property type="evidence" value="ECO:0007669"/>
    <property type="project" value="UniProtKB-SubCell"/>
</dbReference>
<dbReference type="AlphaFoldDB" id="A0A1I4JWN9"/>
<dbReference type="GO" id="GO:0022904">
    <property type="term" value="P:respiratory electron transport chain"/>
    <property type="evidence" value="ECO:0007669"/>
    <property type="project" value="InterPro"/>
</dbReference>
<keyword evidence="11 13" id="KW-0472">Membrane</keyword>
<evidence type="ECO:0000256" key="9">
    <source>
        <dbReference type="ARBA" id="ARBA00022989"/>
    </source>
</evidence>
<dbReference type="EMBL" id="FOTK01000009">
    <property type="protein sequence ID" value="SFL70960.1"/>
    <property type="molecule type" value="Genomic_DNA"/>
</dbReference>
<evidence type="ECO:0000256" key="3">
    <source>
        <dbReference type="ARBA" id="ARBA00022448"/>
    </source>
</evidence>
<dbReference type="PANTHER" id="PTHR30529:SF1">
    <property type="entry name" value="CYTOCHROME B561 HOMOLOG 2"/>
    <property type="match status" value="1"/>
</dbReference>
<keyword evidence="5" id="KW-0349">Heme</keyword>
<evidence type="ECO:0000259" key="14">
    <source>
        <dbReference type="Pfam" id="PF01292"/>
    </source>
</evidence>
<sequence>MAPDASARHYSAVAILLHWASALGVLALIGMGLTMTHAGLSPMRLFPLYQWHKSVGITVLILTGLRLAWRLAHRPPPYPAGMPARERRAAGAAHGLLYGLLVGLPLTGWAVVSLSPFNIPTVLYGLVPWPHLPLAPLLADPAAAEGLIKALHAYGAWFLTALLVLHVVAALRHHLILRDGVLWRMLPVRPGATRTKTLESTR</sequence>
<dbReference type="Pfam" id="PF01292">
    <property type="entry name" value="Ni_hydr_CYTB"/>
    <property type="match status" value="1"/>
</dbReference>
<dbReference type="GO" id="GO:0009055">
    <property type="term" value="F:electron transfer activity"/>
    <property type="evidence" value="ECO:0007669"/>
    <property type="project" value="InterPro"/>
</dbReference>
<feature type="transmembrane region" description="Helical" evidence="13">
    <location>
        <begin position="12"/>
        <end position="31"/>
    </location>
</feature>
<comment type="subcellular location">
    <subcellularLocation>
        <location evidence="2">Cell membrane</location>
        <topology evidence="2">Multi-pass membrane protein</topology>
    </subcellularLocation>
</comment>
<dbReference type="InterPro" id="IPR016174">
    <property type="entry name" value="Di-haem_cyt_TM"/>
</dbReference>
<keyword evidence="6 13" id="KW-0812">Transmembrane</keyword>
<evidence type="ECO:0000256" key="8">
    <source>
        <dbReference type="ARBA" id="ARBA00022982"/>
    </source>
</evidence>
<evidence type="ECO:0000256" key="12">
    <source>
        <dbReference type="ARBA" id="ARBA00037975"/>
    </source>
</evidence>
<evidence type="ECO:0000256" key="7">
    <source>
        <dbReference type="ARBA" id="ARBA00022723"/>
    </source>
</evidence>
<dbReference type="InterPro" id="IPR011577">
    <property type="entry name" value="Cyt_b561_bac/Ni-Hgenase"/>
</dbReference>
<comment type="similarity">
    <text evidence="12">Belongs to the cytochrome b561 family.</text>
</comment>
<keyword evidence="4" id="KW-1003">Cell membrane</keyword>
<dbReference type="STRING" id="582667.SAMN05192568_100915"/>
<dbReference type="RefSeq" id="WP_092039992.1">
    <property type="nucleotide sequence ID" value="NZ_FOTK01000009.1"/>
</dbReference>